<evidence type="ECO:0000256" key="5">
    <source>
        <dbReference type="ARBA" id="ARBA00022977"/>
    </source>
</evidence>
<dbReference type="CDD" id="cd00564">
    <property type="entry name" value="TMP_TenI"/>
    <property type="match status" value="2"/>
</dbReference>
<feature type="binding site" evidence="9">
    <location>
        <position position="308"/>
    </location>
    <ligand>
        <name>4-amino-2-methyl-5-(diphosphooxymethyl)pyrimidine</name>
        <dbReference type="ChEBI" id="CHEBI:57841"/>
    </ligand>
</feature>
<keyword evidence="4 9" id="KW-0460">Magnesium</keyword>
<dbReference type="GeneID" id="82891021"/>
<dbReference type="PANTHER" id="PTHR20857">
    <property type="entry name" value="THIAMINE-PHOSPHATE PYROPHOSPHORYLASE"/>
    <property type="match status" value="1"/>
</dbReference>
<dbReference type="InterPro" id="IPR036206">
    <property type="entry name" value="ThiamineP_synth_sf"/>
</dbReference>
<feature type="binding site" evidence="9">
    <location>
        <position position="370"/>
    </location>
    <ligand>
        <name>2-[(2R,5Z)-2-carboxy-4-methylthiazol-5(2H)-ylidene]ethyl phosphate</name>
        <dbReference type="ChEBI" id="CHEBI:62899"/>
    </ligand>
</feature>
<evidence type="ECO:0000256" key="10">
    <source>
        <dbReference type="RuleBase" id="RU003826"/>
    </source>
</evidence>
<dbReference type="PANTHER" id="PTHR20857:SF15">
    <property type="entry name" value="THIAMINE-PHOSPHATE SYNTHASE"/>
    <property type="match status" value="1"/>
</dbReference>
<dbReference type="SUPFAM" id="SSF51391">
    <property type="entry name" value="Thiamin phosphate synthase"/>
    <property type="match status" value="2"/>
</dbReference>
<evidence type="ECO:0000313" key="13">
    <source>
        <dbReference type="EMBL" id="UWN58089.1"/>
    </source>
</evidence>
<comment type="cofactor">
    <cofactor evidence="9">
        <name>Mg(2+)</name>
        <dbReference type="ChEBI" id="CHEBI:18420"/>
    </cofactor>
    <text evidence="9">Binds 1 Mg(2+) ion per subunit.</text>
</comment>
<keyword evidence="14" id="KW-1185">Reference proteome</keyword>
<comment type="function">
    <text evidence="9">Condenses 4-methyl-5-(beta-hydroxyethyl)thiazole monophosphate (THZ-P) and 2-methyl-4-amino-5-hydroxymethyl pyrimidine pyrophosphate (HMP-PP) to form thiamine monophosphate (TMP).</text>
</comment>
<comment type="catalytic activity">
    <reaction evidence="8 9 10">
        <text>2-[(2R,5Z)-2-carboxy-4-methylthiazol-5(2H)-ylidene]ethyl phosphate + 4-amino-2-methyl-5-(diphosphooxymethyl)pyrimidine + 2 H(+) = thiamine phosphate + CO2 + diphosphate</text>
        <dbReference type="Rhea" id="RHEA:47844"/>
        <dbReference type="ChEBI" id="CHEBI:15378"/>
        <dbReference type="ChEBI" id="CHEBI:16526"/>
        <dbReference type="ChEBI" id="CHEBI:33019"/>
        <dbReference type="ChEBI" id="CHEBI:37575"/>
        <dbReference type="ChEBI" id="CHEBI:57841"/>
        <dbReference type="ChEBI" id="CHEBI:62899"/>
        <dbReference type="EC" id="2.5.1.3"/>
    </reaction>
</comment>
<comment type="catalytic activity">
    <reaction evidence="6 9 10">
        <text>4-methyl-5-(2-phosphooxyethyl)-thiazole + 4-amino-2-methyl-5-(diphosphooxymethyl)pyrimidine + H(+) = thiamine phosphate + diphosphate</text>
        <dbReference type="Rhea" id="RHEA:22328"/>
        <dbReference type="ChEBI" id="CHEBI:15378"/>
        <dbReference type="ChEBI" id="CHEBI:33019"/>
        <dbReference type="ChEBI" id="CHEBI:37575"/>
        <dbReference type="ChEBI" id="CHEBI:57841"/>
        <dbReference type="ChEBI" id="CHEBI:58296"/>
        <dbReference type="EC" id="2.5.1.3"/>
    </reaction>
</comment>
<evidence type="ECO:0000256" key="8">
    <source>
        <dbReference type="ARBA" id="ARBA00047883"/>
    </source>
</evidence>
<evidence type="ECO:0000256" key="4">
    <source>
        <dbReference type="ARBA" id="ARBA00022842"/>
    </source>
</evidence>
<feature type="binding site" evidence="9">
    <location>
        <position position="337"/>
    </location>
    <ligand>
        <name>4-amino-2-methyl-5-(diphosphooxymethyl)pyrimidine</name>
        <dbReference type="ChEBI" id="CHEBI:57841"/>
    </ligand>
</feature>
<comment type="similarity">
    <text evidence="9 10">Belongs to the thiamine-phosphate synthase family.</text>
</comment>
<proteinExistence type="inferred from homology"/>
<feature type="binding site" evidence="9">
    <location>
        <position position="269"/>
    </location>
    <ligand>
        <name>4-amino-2-methyl-5-(diphosphooxymethyl)pyrimidine</name>
        <dbReference type="ChEBI" id="CHEBI:57841"/>
    </ligand>
</feature>
<feature type="binding site" evidence="9">
    <location>
        <position position="270"/>
    </location>
    <ligand>
        <name>Mg(2+)</name>
        <dbReference type="ChEBI" id="CHEBI:18420"/>
    </ligand>
</feature>
<dbReference type="Pfam" id="PF02581">
    <property type="entry name" value="TMP-TENI"/>
    <property type="match status" value="2"/>
</dbReference>
<dbReference type="GO" id="GO:0004789">
    <property type="term" value="F:thiamine-phosphate diphosphorylase activity"/>
    <property type="evidence" value="ECO:0007669"/>
    <property type="project" value="UniProtKB-EC"/>
</dbReference>
<sequence length="427" mass="45311">MTTTDRLTDAPLLVTLPRVLKSEAETLAALCRAGAGPIHIRKPESSAAEVEGLLRDLCAAGADMDCFTLHYDEPLARRYGLGGVHLRGERIAAGAGKGLRRSCSTHGWDEVERYGPVADYVFLSPLFDSISKAGYRSAVSLEEARSRLPLSEGRVVALGGVCAENIAWARLAGFDGAASLGAVWVTEGDRLDAQATVLRFLKLRRKWRAAGGCLQLISDGNMSVAEAFLRGGGRWVQLRMKDTPAGQIVGRGRELLALCRAWGALLIVNDAPELSAEIGADGVHLGQGDMAPAEARRIVGEGAIVGSTANTFEQIAGRCDGQTDYIGLGPFRYTTTKKNLAPVLGAEGYRSILERMRREGIALPVVAIGGILPEDVPGLMPSGVMGIAVSGALSRAADAERQTVRFVESLRAGVRGRKIGPEKKSGQ</sequence>
<dbReference type="RefSeq" id="WP_019246449.1">
    <property type="nucleotide sequence ID" value="NZ_CAPH01000017.1"/>
</dbReference>
<evidence type="ECO:0000256" key="3">
    <source>
        <dbReference type="ARBA" id="ARBA00022723"/>
    </source>
</evidence>
<evidence type="ECO:0000256" key="9">
    <source>
        <dbReference type="HAMAP-Rule" id="MF_00097"/>
    </source>
</evidence>
<feature type="binding site" evidence="9">
    <location>
        <begin position="334"/>
        <end position="336"/>
    </location>
    <ligand>
        <name>2-[(2R,5Z)-2-carboxy-4-methylthiazol-5(2H)-ylidene]ethyl phosphate</name>
        <dbReference type="ChEBI" id="CHEBI:62899"/>
    </ligand>
</feature>
<dbReference type="InterPro" id="IPR022998">
    <property type="entry name" value="ThiamineP_synth_TenI"/>
</dbReference>
<comment type="pathway">
    <text evidence="1 9 11">Cofactor biosynthesis; thiamine diphosphate biosynthesis; thiamine phosphate from 4-amino-2-methyl-5-diphosphomethylpyrimidine and 4-methyl-5-(2-phosphoethyl)-thiazole: step 1/1.</text>
</comment>
<reference evidence="13" key="1">
    <citation type="journal article" date="2022" name="Cell">
        <title>Design, construction, and in vivo augmentation of a complex gut microbiome.</title>
        <authorList>
            <person name="Cheng A.G."/>
            <person name="Ho P.Y."/>
            <person name="Aranda-Diaz A."/>
            <person name="Jain S."/>
            <person name="Yu F.B."/>
            <person name="Meng X."/>
            <person name="Wang M."/>
            <person name="Iakiviak M."/>
            <person name="Nagashima K."/>
            <person name="Zhao A."/>
            <person name="Murugkar P."/>
            <person name="Patil A."/>
            <person name="Atabakhsh K."/>
            <person name="Weakley A."/>
            <person name="Yan J."/>
            <person name="Brumbaugh A.R."/>
            <person name="Higginbottom S."/>
            <person name="Dimas A."/>
            <person name="Shiver A.L."/>
            <person name="Deutschbauer A."/>
            <person name="Neff N."/>
            <person name="Sonnenburg J.L."/>
            <person name="Huang K.C."/>
            <person name="Fischbach M.A."/>
        </authorList>
    </citation>
    <scope>NUCLEOTIDE SEQUENCE</scope>
    <source>
        <strain evidence="13">AP11</strain>
    </source>
</reference>
<name>A0ABY5V2U9_9BACT</name>
<evidence type="ECO:0000256" key="11">
    <source>
        <dbReference type="RuleBase" id="RU004253"/>
    </source>
</evidence>
<evidence type="ECO:0000256" key="1">
    <source>
        <dbReference type="ARBA" id="ARBA00005165"/>
    </source>
</evidence>
<protein>
    <recommendedName>
        <fullName evidence="9">Thiamine-phosphate synthase</fullName>
        <shortName evidence="9">TP synthase</shortName>
        <shortName evidence="9">TPS</shortName>
        <ecNumber evidence="9">2.5.1.3</ecNumber>
    </recommendedName>
    <alternativeName>
        <fullName evidence="9">Thiamine-phosphate pyrophosphorylase</fullName>
        <shortName evidence="9">TMP pyrophosphorylase</shortName>
        <shortName evidence="9">TMP-PPase</shortName>
    </alternativeName>
</protein>
<comment type="catalytic activity">
    <reaction evidence="7 9 10">
        <text>2-(2-carboxy-4-methylthiazol-5-yl)ethyl phosphate + 4-amino-2-methyl-5-(diphosphooxymethyl)pyrimidine + 2 H(+) = thiamine phosphate + CO2 + diphosphate</text>
        <dbReference type="Rhea" id="RHEA:47848"/>
        <dbReference type="ChEBI" id="CHEBI:15378"/>
        <dbReference type="ChEBI" id="CHEBI:16526"/>
        <dbReference type="ChEBI" id="CHEBI:33019"/>
        <dbReference type="ChEBI" id="CHEBI:37575"/>
        <dbReference type="ChEBI" id="CHEBI:57841"/>
        <dbReference type="ChEBI" id="CHEBI:62890"/>
        <dbReference type="EC" id="2.5.1.3"/>
    </reaction>
</comment>
<feature type="domain" description="Thiamine phosphate synthase/TenI" evidence="12">
    <location>
        <begin position="222"/>
        <end position="392"/>
    </location>
</feature>
<dbReference type="InterPro" id="IPR013785">
    <property type="entry name" value="Aldolase_TIM"/>
</dbReference>
<feature type="domain" description="Thiamine phosphate synthase/TenI" evidence="12">
    <location>
        <begin position="21"/>
        <end position="182"/>
    </location>
</feature>
<dbReference type="NCBIfam" id="TIGR00693">
    <property type="entry name" value="thiE"/>
    <property type="match status" value="1"/>
</dbReference>
<comment type="caution">
    <text evidence="9">Lacks conserved residue(s) required for the propagation of feature annotation.</text>
</comment>
<keyword evidence="2 9" id="KW-0808">Transferase</keyword>
<feature type="binding site" evidence="9">
    <location>
        <begin position="237"/>
        <end position="241"/>
    </location>
    <ligand>
        <name>4-amino-2-methyl-5-(diphosphooxymethyl)pyrimidine</name>
        <dbReference type="ChEBI" id="CHEBI:57841"/>
    </ligand>
</feature>
<dbReference type="InterPro" id="IPR034291">
    <property type="entry name" value="TMP_synthase"/>
</dbReference>
<evidence type="ECO:0000256" key="7">
    <source>
        <dbReference type="ARBA" id="ARBA00047851"/>
    </source>
</evidence>
<dbReference type="EC" id="2.5.1.3" evidence="9"/>
<evidence type="ECO:0000256" key="6">
    <source>
        <dbReference type="ARBA" id="ARBA00047334"/>
    </source>
</evidence>
<dbReference type="Gene3D" id="3.20.20.70">
    <property type="entry name" value="Aldolase class I"/>
    <property type="match status" value="2"/>
</dbReference>
<evidence type="ECO:0000259" key="12">
    <source>
        <dbReference type="Pfam" id="PF02581"/>
    </source>
</evidence>
<keyword evidence="3 9" id="KW-0479">Metal-binding</keyword>
<dbReference type="Proteomes" id="UP001059295">
    <property type="component" value="Chromosome"/>
</dbReference>
<dbReference type="HAMAP" id="MF_00097">
    <property type="entry name" value="TMP_synthase"/>
    <property type="match status" value="1"/>
</dbReference>
<feature type="binding site" evidence="9">
    <location>
        <position position="289"/>
    </location>
    <ligand>
        <name>Mg(2+)</name>
        <dbReference type="ChEBI" id="CHEBI:18420"/>
    </ligand>
</feature>
<evidence type="ECO:0000313" key="14">
    <source>
        <dbReference type="Proteomes" id="UP001059295"/>
    </source>
</evidence>
<organism evidence="13 14">
    <name type="scientific">Alistipes ihumii AP11</name>
    <dbReference type="NCBI Taxonomy" id="1211813"/>
    <lineage>
        <taxon>Bacteria</taxon>
        <taxon>Pseudomonadati</taxon>
        <taxon>Bacteroidota</taxon>
        <taxon>Bacteroidia</taxon>
        <taxon>Bacteroidales</taxon>
        <taxon>Rikenellaceae</taxon>
        <taxon>Alistipes</taxon>
    </lineage>
</organism>
<dbReference type="EMBL" id="CP102294">
    <property type="protein sequence ID" value="UWN58089.1"/>
    <property type="molecule type" value="Genomic_DNA"/>
</dbReference>
<keyword evidence="5 9" id="KW-0784">Thiamine biosynthesis</keyword>
<evidence type="ECO:0000256" key="2">
    <source>
        <dbReference type="ARBA" id="ARBA00022679"/>
    </source>
</evidence>
<gene>
    <name evidence="9 13" type="primary">thiE</name>
    <name evidence="13" type="ORF">NQ491_04765</name>
</gene>
<accession>A0ABY5V2U9</accession>